<protein>
    <submittedName>
        <fullName evidence="5">8-oxo-dGTP diphosphatase</fullName>
    </submittedName>
</protein>
<dbReference type="Gene3D" id="3.90.79.10">
    <property type="entry name" value="Nucleoside Triphosphate Pyrophosphohydrolase"/>
    <property type="match status" value="1"/>
</dbReference>
<dbReference type="InterPro" id="IPR020476">
    <property type="entry name" value="Nudix_hydrolase"/>
</dbReference>
<evidence type="ECO:0000259" key="4">
    <source>
        <dbReference type="PROSITE" id="PS51462"/>
    </source>
</evidence>
<gene>
    <name evidence="5" type="ORF">SAMN05421578_10284</name>
</gene>
<evidence type="ECO:0000313" key="6">
    <source>
        <dbReference type="Proteomes" id="UP000186666"/>
    </source>
</evidence>
<dbReference type="InterPro" id="IPR015797">
    <property type="entry name" value="NUDIX_hydrolase-like_dom_sf"/>
</dbReference>
<dbReference type="PRINTS" id="PR00502">
    <property type="entry name" value="NUDIXFAMILY"/>
</dbReference>
<sequence>MDNKIVVVVKGVIENKGKILILKRSDIDEIDAGVWETVGGKIDFGEELEDALTREVKEETGIVVNIEKLLYATTFFTNPNRKVVLMTYLCRTTDDQIILSDEHSDYLWVTRSELYNYLPQTIINDLNKHNVLETIELIN</sequence>
<keyword evidence="2 3" id="KW-0378">Hydrolase</keyword>
<dbReference type="CDD" id="cd04699">
    <property type="entry name" value="NUDIX_MutT_Nudt1"/>
    <property type="match status" value="1"/>
</dbReference>
<feature type="domain" description="Nudix hydrolase" evidence="4">
    <location>
        <begin position="2"/>
        <end position="139"/>
    </location>
</feature>
<name>A0ABY1JMC0_9BACL</name>
<dbReference type="EMBL" id="FTNK01000002">
    <property type="protein sequence ID" value="SIQ45903.1"/>
    <property type="molecule type" value="Genomic_DNA"/>
</dbReference>
<dbReference type="PANTHER" id="PTHR43736:SF1">
    <property type="entry name" value="DIHYDRONEOPTERIN TRIPHOSPHATE DIPHOSPHATASE"/>
    <property type="match status" value="1"/>
</dbReference>
<dbReference type="Pfam" id="PF00293">
    <property type="entry name" value="NUDIX"/>
    <property type="match status" value="1"/>
</dbReference>
<dbReference type="PANTHER" id="PTHR43736">
    <property type="entry name" value="ADP-RIBOSE PYROPHOSPHATASE"/>
    <property type="match status" value="1"/>
</dbReference>
<keyword evidence="6" id="KW-1185">Reference proteome</keyword>
<reference evidence="5 6" key="1">
    <citation type="submission" date="2017-01" db="EMBL/GenBank/DDBJ databases">
        <authorList>
            <person name="Varghese N."/>
            <person name="Submissions S."/>
        </authorList>
    </citation>
    <scope>NUCLEOTIDE SEQUENCE [LARGE SCALE GENOMIC DNA]</scope>
    <source>
        <strain evidence="5 6">ATCC 23464</strain>
    </source>
</reference>
<comment type="similarity">
    <text evidence="1 3">Belongs to the Nudix hydrolase family.</text>
</comment>
<evidence type="ECO:0000256" key="3">
    <source>
        <dbReference type="RuleBase" id="RU003476"/>
    </source>
</evidence>
<dbReference type="InterPro" id="IPR000086">
    <property type="entry name" value="NUDIX_hydrolase_dom"/>
</dbReference>
<dbReference type="RefSeq" id="WP_068580621.1">
    <property type="nucleotide sequence ID" value="NZ_FTNK01000002.1"/>
</dbReference>
<dbReference type="PROSITE" id="PS51462">
    <property type="entry name" value="NUDIX"/>
    <property type="match status" value="1"/>
</dbReference>
<evidence type="ECO:0000256" key="1">
    <source>
        <dbReference type="ARBA" id="ARBA00005582"/>
    </source>
</evidence>
<proteinExistence type="inferred from homology"/>
<evidence type="ECO:0000313" key="5">
    <source>
        <dbReference type="EMBL" id="SIQ45903.1"/>
    </source>
</evidence>
<dbReference type="Proteomes" id="UP000186666">
    <property type="component" value="Unassembled WGS sequence"/>
</dbReference>
<dbReference type="InterPro" id="IPR020084">
    <property type="entry name" value="NUDIX_hydrolase_CS"/>
</dbReference>
<accession>A0ABY1JMC0</accession>
<dbReference type="PROSITE" id="PS00893">
    <property type="entry name" value="NUDIX_BOX"/>
    <property type="match status" value="1"/>
</dbReference>
<comment type="caution">
    <text evidence="5">The sequence shown here is derived from an EMBL/GenBank/DDBJ whole genome shotgun (WGS) entry which is preliminary data.</text>
</comment>
<evidence type="ECO:0000256" key="2">
    <source>
        <dbReference type="ARBA" id="ARBA00022801"/>
    </source>
</evidence>
<dbReference type="SUPFAM" id="SSF55811">
    <property type="entry name" value="Nudix"/>
    <property type="match status" value="1"/>
</dbReference>
<organism evidence="5 6">
    <name type="scientific">Paenibacillus macquariensis</name>
    <dbReference type="NCBI Taxonomy" id="948756"/>
    <lineage>
        <taxon>Bacteria</taxon>
        <taxon>Bacillati</taxon>
        <taxon>Bacillota</taxon>
        <taxon>Bacilli</taxon>
        <taxon>Bacillales</taxon>
        <taxon>Paenibacillaceae</taxon>
        <taxon>Paenibacillus</taxon>
    </lineage>
</organism>